<dbReference type="Proteomes" id="UP001163046">
    <property type="component" value="Unassembled WGS sequence"/>
</dbReference>
<keyword evidence="3" id="KW-1185">Reference proteome</keyword>
<dbReference type="Pfam" id="PF13460">
    <property type="entry name" value="NAD_binding_10"/>
    <property type="match status" value="1"/>
</dbReference>
<feature type="domain" description="NAD(P)-binding" evidence="1">
    <location>
        <begin position="1"/>
        <end position="59"/>
    </location>
</feature>
<dbReference type="InterPro" id="IPR016040">
    <property type="entry name" value="NAD(P)-bd_dom"/>
</dbReference>
<gene>
    <name evidence="2" type="ORF">OS493_023020</name>
</gene>
<dbReference type="EMBL" id="MU826366">
    <property type="protein sequence ID" value="KAJ7378485.1"/>
    <property type="molecule type" value="Genomic_DNA"/>
</dbReference>
<dbReference type="AlphaFoldDB" id="A0A9W9ZBL7"/>
<protein>
    <recommendedName>
        <fullName evidence="1">NAD(P)-binding domain-containing protein</fullName>
    </recommendedName>
</protein>
<sequence>MEGKDAVLSCLGAHGTSVFRHTTLYSESMKAISSAMEKNNLNRLVCVTSWGTQKEPGNPKLLEWFLKPLVMAGSFTIWD</sequence>
<evidence type="ECO:0000313" key="3">
    <source>
        <dbReference type="Proteomes" id="UP001163046"/>
    </source>
</evidence>
<dbReference type="GO" id="GO:0003824">
    <property type="term" value="F:catalytic activity"/>
    <property type="evidence" value="ECO:0007669"/>
    <property type="project" value="UniProtKB-ARBA"/>
</dbReference>
<organism evidence="2 3">
    <name type="scientific">Desmophyllum pertusum</name>
    <dbReference type="NCBI Taxonomy" id="174260"/>
    <lineage>
        <taxon>Eukaryota</taxon>
        <taxon>Metazoa</taxon>
        <taxon>Cnidaria</taxon>
        <taxon>Anthozoa</taxon>
        <taxon>Hexacorallia</taxon>
        <taxon>Scleractinia</taxon>
        <taxon>Caryophylliina</taxon>
        <taxon>Caryophylliidae</taxon>
        <taxon>Desmophyllum</taxon>
    </lineage>
</organism>
<name>A0A9W9ZBL7_9CNID</name>
<comment type="caution">
    <text evidence="2">The sequence shown here is derived from an EMBL/GenBank/DDBJ whole genome shotgun (WGS) entry which is preliminary data.</text>
</comment>
<dbReference type="Gene3D" id="3.40.50.720">
    <property type="entry name" value="NAD(P)-binding Rossmann-like Domain"/>
    <property type="match status" value="1"/>
</dbReference>
<accession>A0A9W9ZBL7</accession>
<evidence type="ECO:0000313" key="2">
    <source>
        <dbReference type="EMBL" id="KAJ7378485.1"/>
    </source>
</evidence>
<reference evidence="2" key="1">
    <citation type="submission" date="2023-01" db="EMBL/GenBank/DDBJ databases">
        <title>Genome assembly of the deep-sea coral Lophelia pertusa.</title>
        <authorList>
            <person name="Herrera S."/>
            <person name="Cordes E."/>
        </authorList>
    </citation>
    <scope>NUCLEOTIDE SEQUENCE</scope>
    <source>
        <strain evidence="2">USNM1676648</strain>
        <tissue evidence="2">Polyp</tissue>
    </source>
</reference>
<evidence type="ECO:0000259" key="1">
    <source>
        <dbReference type="Pfam" id="PF13460"/>
    </source>
</evidence>
<proteinExistence type="predicted"/>
<dbReference type="OrthoDB" id="419598at2759"/>